<feature type="region of interest" description="Disordered" evidence="2">
    <location>
        <begin position="733"/>
        <end position="809"/>
    </location>
</feature>
<feature type="transmembrane region" description="Helical" evidence="3">
    <location>
        <begin position="409"/>
        <end position="431"/>
    </location>
</feature>
<dbReference type="Proteomes" id="UP000738325">
    <property type="component" value="Unassembled WGS sequence"/>
</dbReference>
<feature type="domain" description="Frizzled/Smoothened 7TM" evidence="5">
    <location>
        <begin position="123"/>
        <end position="440"/>
    </location>
</feature>
<feature type="transmembrane region" description="Helical" evidence="3">
    <location>
        <begin position="122"/>
        <end position="142"/>
    </location>
</feature>
<comment type="caution">
    <text evidence="6">The sequence shown here is derived from an EMBL/GenBank/DDBJ whole genome shotgun (WGS) entry which is preliminary data.</text>
</comment>
<feature type="compositionally biased region" description="Low complexity" evidence="2">
    <location>
        <begin position="455"/>
        <end position="471"/>
    </location>
</feature>
<evidence type="ECO:0000256" key="4">
    <source>
        <dbReference type="SAM" id="SignalP"/>
    </source>
</evidence>
<accession>A0A9P6RWT6</accession>
<feature type="region of interest" description="Disordered" evidence="2">
    <location>
        <begin position="605"/>
        <end position="660"/>
    </location>
</feature>
<reference evidence="6" key="1">
    <citation type="journal article" date="2020" name="Fungal Divers.">
        <title>Resolving the Mortierellaceae phylogeny through synthesis of multi-gene phylogenetics and phylogenomics.</title>
        <authorList>
            <person name="Vandepol N."/>
            <person name="Liber J."/>
            <person name="Desiro A."/>
            <person name="Na H."/>
            <person name="Kennedy M."/>
            <person name="Barry K."/>
            <person name="Grigoriev I.V."/>
            <person name="Miller A.N."/>
            <person name="O'Donnell K."/>
            <person name="Stajich J.E."/>
            <person name="Bonito G."/>
        </authorList>
    </citation>
    <scope>NUCLEOTIDE SEQUENCE</scope>
    <source>
        <strain evidence="6">REB-010B</strain>
    </source>
</reference>
<keyword evidence="3" id="KW-1133">Transmembrane helix</keyword>
<keyword evidence="1" id="KW-0675">Receptor</keyword>
<protein>
    <recommendedName>
        <fullName evidence="5">Frizzled/Smoothened 7TM domain-containing protein</fullName>
    </recommendedName>
</protein>
<proteinExistence type="predicted"/>
<dbReference type="GO" id="GO:0007166">
    <property type="term" value="P:cell surface receptor signaling pathway"/>
    <property type="evidence" value="ECO:0007669"/>
    <property type="project" value="InterPro"/>
</dbReference>
<feature type="signal peptide" evidence="4">
    <location>
        <begin position="1"/>
        <end position="25"/>
    </location>
</feature>
<evidence type="ECO:0000256" key="2">
    <source>
        <dbReference type="SAM" id="MobiDB-lite"/>
    </source>
</evidence>
<evidence type="ECO:0000256" key="3">
    <source>
        <dbReference type="SAM" id="Phobius"/>
    </source>
</evidence>
<feature type="compositionally biased region" description="Polar residues" evidence="2">
    <location>
        <begin position="789"/>
        <end position="809"/>
    </location>
</feature>
<keyword evidence="7" id="KW-1185">Reference proteome</keyword>
<evidence type="ECO:0000259" key="5">
    <source>
        <dbReference type="Pfam" id="PF01534"/>
    </source>
</evidence>
<keyword evidence="3" id="KW-0472">Membrane</keyword>
<name>A0A9P6RWT6_9FUNG</name>
<dbReference type="EMBL" id="JAAAIP010000033">
    <property type="protein sequence ID" value="KAG0328488.1"/>
    <property type="molecule type" value="Genomic_DNA"/>
</dbReference>
<dbReference type="GO" id="GO:0016020">
    <property type="term" value="C:membrane"/>
    <property type="evidence" value="ECO:0007669"/>
    <property type="project" value="InterPro"/>
</dbReference>
<sequence>MVALTRLFPLRGIVLTSLVLVAALAAPTTTSKAPAAVTPSLIAPTSEAPTTIFIIPTPAPTLPVLAPQGTDNSTFSSCPGPLIPNIHNLQISTCLGSCCIKCPAIESFYEPNTVQDVLKASYITRQLSLGFALFMALSYLVLPGKRGQPHISVLLLTVSLSLWYAAFDIMPGVSNACANDYEQSTGHNSRLCGVQGVLIVYLTQTSALWCSLLIYKLHMLAVWQSNWIDAYYGWFTGLCWALPLGFAIPVAVKNLAEYPGIGFSCLVSPANLNTYLFYPTAVYIYPAMLCHLFTLGKMIHLAVMSSKVDTSISHLSPDAGTRNTTNMQGKRLLRGQWRPALMMVSVMSALTVFWLFYYMNAHRLASLGPSTPWVQQWIICVMTNGAQGKSSDETQRICSKGAASHLPSIPWFTAAEMLLATIGIAVAAVFISKTEFWEDWAFLLSNLIRRGKTGSGSSRGRSSPYSDSDSGAPPKFFSKNQRALDDRKGDNSNKKGNVNAAQWYDMEDMVDKKYENQGGRTGDLQRSMSYGSRIGIAANSSPNPTSEPPRYNADTFTGDLLYYPPVQEATPVQWSPSSQTLASPDRAYMGNGAEYARFVEQPIVPSPIPRTSKLNNYDPAHPSISSSLSSPTSPTMTRGGPGRALSPTPSRPPIQRSPTMESLPIIGVATRESIAHIYQQQVPPPSSYPSSISSQKQQKIGMYNSNESINAYQIMTASRESVSISAATPIMAKNNSSNSLRGYSRGMPTPSNMRINTTYANTNEQLDSKRLSPPPPLVPRKSRHRQPQPGHTSPSLQVPNSPSDSFYRI</sequence>
<gene>
    <name evidence="6" type="ORF">BGZ99_005183</name>
</gene>
<dbReference type="InterPro" id="IPR050949">
    <property type="entry name" value="GPCR_Fz/Smo-like"/>
</dbReference>
<keyword evidence="3" id="KW-0812">Transmembrane</keyword>
<dbReference type="AlphaFoldDB" id="A0A9P6RWT6"/>
<feature type="transmembrane region" description="Helical" evidence="3">
    <location>
        <begin position="149"/>
        <end position="166"/>
    </location>
</feature>
<evidence type="ECO:0000313" key="7">
    <source>
        <dbReference type="Proteomes" id="UP000738325"/>
    </source>
</evidence>
<dbReference type="PANTHER" id="PTHR31787">
    <property type="entry name" value="G-PROTEIN-COUPLED RECEPTOR GPCR FAMILY PROTEIN"/>
    <property type="match status" value="1"/>
</dbReference>
<feature type="region of interest" description="Disordered" evidence="2">
    <location>
        <begin position="452"/>
        <end position="478"/>
    </location>
</feature>
<dbReference type="OrthoDB" id="26203at2759"/>
<feature type="compositionally biased region" description="Low complexity" evidence="2">
    <location>
        <begin position="622"/>
        <end position="637"/>
    </location>
</feature>
<feature type="transmembrane region" description="Helical" evidence="3">
    <location>
        <begin position="198"/>
        <end position="218"/>
    </location>
</feature>
<evidence type="ECO:0000313" key="6">
    <source>
        <dbReference type="EMBL" id="KAG0328488.1"/>
    </source>
</evidence>
<dbReference type="PANTHER" id="PTHR31787:SF3">
    <property type="entry name" value="FRIZZLED AND SMOOTHENED-LIKE PROTEIN H"/>
    <property type="match status" value="1"/>
</dbReference>
<organism evidence="6 7">
    <name type="scientific">Dissophora globulifera</name>
    <dbReference type="NCBI Taxonomy" id="979702"/>
    <lineage>
        <taxon>Eukaryota</taxon>
        <taxon>Fungi</taxon>
        <taxon>Fungi incertae sedis</taxon>
        <taxon>Mucoromycota</taxon>
        <taxon>Mortierellomycotina</taxon>
        <taxon>Mortierellomycetes</taxon>
        <taxon>Mortierellales</taxon>
        <taxon>Mortierellaceae</taxon>
        <taxon>Dissophora</taxon>
    </lineage>
</organism>
<feature type="chain" id="PRO_5040161600" description="Frizzled/Smoothened 7TM domain-containing protein" evidence="4">
    <location>
        <begin position="26"/>
        <end position="809"/>
    </location>
</feature>
<feature type="transmembrane region" description="Helical" evidence="3">
    <location>
        <begin position="340"/>
        <end position="359"/>
    </location>
</feature>
<feature type="transmembrane region" description="Helical" evidence="3">
    <location>
        <begin position="230"/>
        <end position="252"/>
    </location>
</feature>
<dbReference type="Pfam" id="PF01534">
    <property type="entry name" value="Frizzled"/>
    <property type="match status" value="1"/>
</dbReference>
<dbReference type="InterPro" id="IPR000539">
    <property type="entry name" value="Frizzled/Smoothened_7TM"/>
</dbReference>
<keyword evidence="4" id="KW-0732">Signal</keyword>
<dbReference type="Gene3D" id="1.20.1070.10">
    <property type="entry name" value="Rhodopsin 7-helix transmembrane proteins"/>
    <property type="match status" value="1"/>
</dbReference>
<evidence type="ECO:0000256" key="1">
    <source>
        <dbReference type="ARBA" id="ARBA00023170"/>
    </source>
</evidence>
<feature type="transmembrane region" description="Helical" evidence="3">
    <location>
        <begin position="272"/>
        <end position="295"/>
    </location>
</feature>
<feature type="compositionally biased region" description="Polar residues" evidence="2">
    <location>
        <begin position="749"/>
        <end position="765"/>
    </location>
</feature>